<dbReference type="EMBL" id="BLLL01000003">
    <property type="protein sequence ID" value="GFH62608.1"/>
    <property type="molecule type" value="Genomic_DNA"/>
</dbReference>
<dbReference type="Pfam" id="PF13589">
    <property type="entry name" value="HATPase_c_3"/>
    <property type="match status" value="1"/>
</dbReference>
<name>A0A6L2R4T7_9BACT</name>
<evidence type="ECO:0000313" key="2">
    <source>
        <dbReference type="Proteomes" id="UP000505077"/>
    </source>
</evidence>
<dbReference type="Proteomes" id="UP000505077">
    <property type="component" value="Unassembled WGS sequence"/>
</dbReference>
<organism evidence="1 2">
    <name type="scientific">Candidatus Desulfovibrio kirbyi</name>
    <dbReference type="NCBI Taxonomy" id="2696086"/>
    <lineage>
        <taxon>Bacteria</taxon>
        <taxon>Pseudomonadati</taxon>
        <taxon>Thermodesulfobacteriota</taxon>
        <taxon>Desulfovibrionia</taxon>
        <taxon>Desulfovibrionales</taxon>
        <taxon>Desulfovibrionaceae</taxon>
        <taxon>Desulfovibrio</taxon>
    </lineage>
</organism>
<sequence>MAKHKNSRYYRADYANAEEQLMRKHVISQPLLPLYEAIHNAIHASQENNIKDIQINIEILRSEQALSQEFGNINEIIITDHGIGFNDEKCLSFFQLFTQDKKAKFNSKGIGRLAFFSSFFNVEIHSIYNENGKQRERKFNLTIDSIGTEDISKSEEVSGKQNFTKIRIYSIKPEFQKNYTISQEAIILRLKEYFAASILSSNSLTFNINDCSVNTVINKSIYQSSQLIGFTIKGQHFNQYYIRNKSRTGKHYISLAASGRSVVEHDIKFLSSAKIPDENDKFYLIALITSDFLDTSVDATRTNFNGIPEKSDEIINRISIEDIINTSLQQIRDFLKSLNPEIMNSNTTTIKNVVEDMPHLSFVADKQKIIDSIPLYSSPEHIRSVFVHEYAKEQVQAINYVRNTANKYEQKGPPNFEEFLRKESGRLGEYSKLNHAHLATYIMYREHVLNLFSQFLKVQNNEKYAPEHILHSLIFPIREDSDSHESDYIKHNLWLIDDRYSAYAYLASDRKEGAISETKSQPDDKRYDIFAVYEDPAGHAAQNVFLIELKQTHKPLSEDNDPVQQLIDYAIRIKNGKLDKQDGGRINITDSTQYYGIVLCDIHNQYFKDFLIPKHSLKKRSDGKSYFTLAVHETCFIEVTNYENLLEITRQRNKIFLDKLKGC</sequence>
<dbReference type="InterPro" id="IPR036890">
    <property type="entry name" value="HATPase_C_sf"/>
</dbReference>
<gene>
    <name evidence="1" type="ORF">ZNDK_0379</name>
</gene>
<reference evidence="1 2" key="1">
    <citation type="journal article" date="2020" name="ISME J.">
        <title>Parallel Reductive Genome Evolution in Desulfovibrio Ectosymbionts Independently Acquired by Trichonympha Protists in the Termite Gut.</title>
        <authorList>
            <person name="Takeuchi M."/>
            <person name="Kuwahara H."/>
            <person name="Murakami T."/>
            <person name="Takahashi K."/>
            <person name="Kajitani R."/>
            <person name="Toyoda A."/>
            <person name="Itoh T."/>
            <person name="Ohkuma M."/>
            <person name="Hongoh Y."/>
        </authorList>
    </citation>
    <scope>NUCLEOTIDE SEQUENCE [LARGE SCALE GENOMIC DNA]</scope>
    <source>
        <strain evidence="1">ZnDsv-02</strain>
    </source>
</reference>
<dbReference type="AlphaFoldDB" id="A0A6L2R4T7"/>
<protein>
    <submittedName>
        <fullName evidence="1">Uncharacterized protein</fullName>
    </submittedName>
</protein>
<accession>A0A6L2R4T7</accession>
<dbReference type="SUPFAM" id="SSF55874">
    <property type="entry name" value="ATPase domain of HSP90 chaperone/DNA topoisomerase II/histidine kinase"/>
    <property type="match status" value="1"/>
</dbReference>
<proteinExistence type="predicted"/>
<comment type="caution">
    <text evidence="1">The sequence shown here is derived from an EMBL/GenBank/DDBJ whole genome shotgun (WGS) entry which is preliminary data.</text>
</comment>
<evidence type="ECO:0000313" key="1">
    <source>
        <dbReference type="EMBL" id="GFH62608.1"/>
    </source>
</evidence>
<dbReference type="Gene3D" id="3.30.565.10">
    <property type="entry name" value="Histidine kinase-like ATPase, C-terminal domain"/>
    <property type="match status" value="1"/>
</dbReference>